<dbReference type="SUPFAM" id="SSF56219">
    <property type="entry name" value="DNase I-like"/>
    <property type="match status" value="1"/>
</dbReference>
<dbReference type="AlphaFoldDB" id="A0A7J5Y6U8"/>
<dbReference type="Gene3D" id="3.60.10.10">
    <property type="entry name" value="Endonuclease/exonuclease/phosphatase"/>
    <property type="match status" value="1"/>
</dbReference>
<comment type="caution">
    <text evidence="2">The sequence shown here is derived from an EMBL/GenBank/DDBJ whole genome shotgun (WGS) entry which is preliminary data.</text>
</comment>
<gene>
    <name evidence="2" type="ORF">F7725_007944</name>
</gene>
<evidence type="ECO:0000313" key="2">
    <source>
        <dbReference type="EMBL" id="KAF3844781.1"/>
    </source>
</evidence>
<evidence type="ECO:0000256" key="1">
    <source>
        <dbReference type="SAM" id="MobiDB-lite"/>
    </source>
</evidence>
<accession>A0A7J5Y6U8</accession>
<feature type="region of interest" description="Disordered" evidence="1">
    <location>
        <begin position="194"/>
        <end position="224"/>
    </location>
</feature>
<keyword evidence="3" id="KW-1185">Reference proteome</keyword>
<feature type="compositionally biased region" description="Basic and acidic residues" evidence="1">
    <location>
        <begin position="194"/>
        <end position="211"/>
    </location>
</feature>
<dbReference type="PANTHER" id="PTHR12121">
    <property type="entry name" value="CARBON CATABOLITE REPRESSOR PROTEIN 4"/>
    <property type="match status" value="1"/>
</dbReference>
<dbReference type="InterPro" id="IPR036691">
    <property type="entry name" value="Endo/exonu/phosph_ase_sf"/>
</dbReference>
<dbReference type="GO" id="GO:0000175">
    <property type="term" value="F:3'-5'-RNA exonuclease activity"/>
    <property type="evidence" value="ECO:0007669"/>
    <property type="project" value="TreeGrafter"/>
</dbReference>
<dbReference type="InterPro" id="IPR050410">
    <property type="entry name" value="CCR4/nocturin_mRNA_transcr"/>
</dbReference>
<reference evidence="2 3" key="1">
    <citation type="submission" date="2020-03" db="EMBL/GenBank/DDBJ databases">
        <title>Dissostichus mawsoni Genome sequencing and assembly.</title>
        <authorList>
            <person name="Park H."/>
        </authorList>
    </citation>
    <scope>NUCLEOTIDE SEQUENCE [LARGE SCALE GENOMIC DNA]</scope>
    <source>
        <strain evidence="2">DM0001</strain>
        <tissue evidence="2">Muscle</tissue>
    </source>
</reference>
<sequence>MTIWCQELSGVAEKGCGPLESSLGPPGDMTIELRGVTASTALWKVLRMRDKATDPSVLYIQAGMLLACHLQQVQKCLSYQHILRARMRRPHNINMIGSILYYALYPLSRYMTSRRLHAGASKKALPPAMVNDKASCDGGAVTTRSFTLSQINKLDQWLSQGSGTKGETEERMKEPSPEQEDDRLQLMAVLHETTKNEADSKMSEGESAVKEEEAETRNGQLQDTVEAPEQGDGEITDHHEVFNTKQNTEGGSISPTEDLNREQAPGSQLACLLTEDSTQESPSPESVTRAEPRVQETTGSVQCLEKPMPPAETPAEVTECWDEYLASAAQGGESSSELIFSSLHSNTQLQLKVSGQHETQAGWHFPAGRGLLEELQCPVWQFPTASYYPPIDSTVGFEAEPLPFTKALMDFTVMSYNILADDLLQANQELYTHCPLEVLDWSYRCSLLLEEIQKWEPDVSQVPTDSNQSLIILCLQEVQRTITINNCIQLCLRWVNHLRKYVGTILLDDVITKTLHILSPHVPGYTCVYKRRTGTKTDGCATCYHSMVKNGSEVKAKGPPLCVANTHLLFNPRRGDVKLAQLAIMLAEIDSMIKSCNAKGEHCNLILCGDFNSIPSMPLYQLITTGELYFQGLPAWMISGQEDLSHRAYGHRLFVPLWPSSLGITDRCQHTTAYKEESKSESQESGKGQYSHDFMRQLRFCPTACIRPLDLQLIPGVTDITPDASSVNQPDESFSHTLSHLLDLESVYQHVLPGFGNPEVTTLHSEGGSTVDYIFYSRRRTATWDQNASNFASRGLKLIGSLSLLSEDVLWSMKGLPNDIFPSDHLSLLARFQLDLNAA</sequence>
<dbReference type="PANTHER" id="PTHR12121:SF28">
    <property type="entry name" value="PROTEIN ANGEL HOMOLOG 1"/>
    <property type="match status" value="1"/>
</dbReference>
<organism evidence="2 3">
    <name type="scientific">Dissostichus mawsoni</name>
    <name type="common">Antarctic cod</name>
    <dbReference type="NCBI Taxonomy" id="36200"/>
    <lineage>
        <taxon>Eukaryota</taxon>
        <taxon>Metazoa</taxon>
        <taxon>Chordata</taxon>
        <taxon>Craniata</taxon>
        <taxon>Vertebrata</taxon>
        <taxon>Euteleostomi</taxon>
        <taxon>Actinopterygii</taxon>
        <taxon>Neopterygii</taxon>
        <taxon>Teleostei</taxon>
        <taxon>Neoteleostei</taxon>
        <taxon>Acanthomorphata</taxon>
        <taxon>Eupercaria</taxon>
        <taxon>Perciformes</taxon>
        <taxon>Notothenioidei</taxon>
        <taxon>Nototheniidae</taxon>
        <taxon>Dissostichus</taxon>
    </lineage>
</organism>
<feature type="compositionally biased region" description="Basic and acidic residues" evidence="1">
    <location>
        <begin position="166"/>
        <end position="176"/>
    </location>
</feature>
<feature type="compositionally biased region" description="Polar residues" evidence="1">
    <location>
        <begin position="275"/>
        <end position="286"/>
    </location>
</feature>
<dbReference type="EMBL" id="JAAKFY010000015">
    <property type="protein sequence ID" value="KAF3844781.1"/>
    <property type="molecule type" value="Genomic_DNA"/>
</dbReference>
<dbReference type="Proteomes" id="UP000518266">
    <property type="component" value="Unassembled WGS sequence"/>
</dbReference>
<feature type="region of interest" description="Disordered" evidence="1">
    <location>
        <begin position="157"/>
        <end position="182"/>
    </location>
</feature>
<protein>
    <submittedName>
        <fullName evidence="2">Uncharacterized protein</fullName>
    </submittedName>
</protein>
<feature type="region of interest" description="Disordered" evidence="1">
    <location>
        <begin position="244"/>
        <end position="313"/>
    </location>
</feature>
<feature type="compositionally biased region" description="Polar residues" evidence="1">
    <location>
        <begin position="244"/>
        <end position="257"/>
    </location>
</feature>
<dbReference type="OrthoDB" id="10253982at2759"/>
<proteinExistence type="predicted"/>
<name>A0A7J5Y6U8_DISMA</name>
<evidence type="ECO:0000313" key="3">
    <source>
        <dbReference type="Proteomes" id="UP000518266"/>
    </source>
</evidence>